<dbReference type="RefSeq" id="WP_166276497.1">
    <property type="nucleotide sequence ID" value="NZ_JAAFGS010000006.1"/>
</dbReference>
<dbReference type="EMBL" id="JAAFGS010000006">
    <property type="protein sequence ID" value="NGZ76980.1"/>
    <property type="molecule type" value="Genomic_DNA"/>
</dbReference>
<accession>A0ABX0FAJ3</accession>
<name>A0ABX0FAJ3_9BACL</name>
<protein>
    <submittedName>
        <fullName evidence="1">Uncharacterized protein</fullName>
    </submittedName>
</protein>
<reference evidence="1 2" key="1">
    <citation type="submission" date="2020-01" db="EMBL/GenBank/DDBJ databases">
        <title>Polyphasic characterisation and genomic insights into a novel alkali tolerant bacterium VR-M41.</title>
        <authorList>
            <person name="Vemuluri V.R."/>
        </authorList>
    </citation>
    <scope>NUCLEOTIDE SEQUENCE [LARGE SCALE GENOMIC DNA]</scope>
    <source>
        <strain evidence="1 2">VR-M41</strain>
    </source>
</reference>
<gene>
    <name evidence="1" type="ORF">GYN08_16865</name>
</gene>
<proteinExistence type="predicted"/>
<organism evidence="1 2">
    <name type="scientific">Saccharibacillus alkalitolerans</name>
    <dbReference type="NCBI Taxonomy" id="2705290"/>
    <lineage>
        <taxon>Bacteria</taxon>
        <taxon>Bacillati</taxon>
        <taxon>Bacillota</taxon>
        <taxon>Bacilli</taxon>
        <taxon>Bacillales</taxon>
        <taxon>Paenibacillaceae</taxon>
        <taxon>Saccharibacillus</taxon>
    </lineage>
</organism>
<sequence>MGYTYQGFIGSADVLNAAAERLRHARVLELTGGWFTVPLGEKLEDEINAGEGGLIELWDILTDRIEALGIELSQKGRIAYVEADYFGGWGDQSCIVWESGSELLREVRTAKAINHALKRLGVAAAEGEVDEFDTVGLGRHRRVESWLAEERGW</sequence>
<evidence type="ECO:0000313" key="1">
    <source>
        <dbReference type="EMBL" id="NGZ76980.1"/>
    </source>
</evidence>
<comment type="caution">
    <text evidence="1">The sequence shown here is derived from an EMBL/GenBank/DDBJ whole genome shotgun (WGS) entry which is preliminary data.</text>
</comment>
<dbReference type="Proteomes" id="UP000800303">
    <property type="component" value="Unassembled WGS sequence"/>
</dbReference>
<evidence type="ECO:0000313" key="2">
    <source>
        <dbReference type="Proteomes" id="UP000800303"/>
    </source>
</evidence>
<keyword evidence="2" id="KW-1185">Reference proteome</keyword>